<dbReference type="PANTHER" id="PTHR43877">
    <property type="entry name" value="AMINOALKYLPHOSPHONATE N-ACETYLTRANSFERASE-RELATED-RELATED"/>
    <property type="match status" value="1"/>
</dbReference>
<dbReference type="Proteomes" id="UP000238375">
    <property type="component" value="Unassembled WGS sequence"/>
</dbReference>
<dbReference type="PROSITE" id="PS51186">
    <property type="entry name" value="GNAT"/>
    <property type="match status" value="1"/>
</dbReference>
<dbReference type="AlphaFoldDB" id="A0A2T0TBB5"/>
<dbReference type="InterPro" id="IPR016181">
    <property type="entry name" value="Acyl_CoA_acyltransferase"/>
</dbReference>
<evidence type="ECO:0000256" key="1">
    <source>
        <dbReference type="ARBA" id="ARBA00022679"/>
    </source>
</evidence>
<proteinExistence type="predicted"/>
<dbReference type="Pfam" id="PF00583">
    <property type="entry name" value="Acetyltransf_1"/>
    <property type="match status" value="1"/>
</dbReference>
<dbReference type="EMBL" id="PVTE01000004">
    <property type="protein sequence ID" value="PRY42935.1"/>
    <property type="molecule type" value="Genomic_DNA"/>
</dbReference>
<evidence type="ECO:0000313" key="5">
    <source>
        <dbReference type="Proteomes" id="UP000238375"/>
    </source>
</evidence>
<reference evidence="4 5" key="1">
    <citation type="submission" date="2018-03" db="EMBL/GenBank/DDBJ databases">
        <title>Genomic Encyclopedia of Archaeal and Bacterial Type Strains, Phase II (KMG-II): from individual species to whole genera.</title>
        <authorList>
            <person name="Goeker M."/>
        </authorList>
    </citation>
    <scope>NUCLEOTIDE SEQUENCE [LARGE SCALE GENOMIC DNA]</scope>
    <source>
        <strain evidence="4 5">DSM 28354</strain>
    </source>
</reference>
<dbReference type="InterPro" id="IPR050832">
    <property type="entry name" value="Bact_Acetyltransf"/>
</dbReference>
<dbReference type="CDD" id="cd04301">
    <property type="entry name" value="NAT_SF"/>
    <property type="match status" value="1"/>
</dbReference>
<sequence length="148" mass="16564">MTAQLVTVRPADLTDSSTIYAFLCDLENQPLDRSAFNAVFTRNLATPTVYYRVAEQAGEVIGFVSCHLQYLLHHTGLVGEIQELYVRPGYRNRHIGRQLLASLEAELAPVGLASLEVTTNQQRTDAIRFYESVAFRPTHVKLVKQCPA</sequence>
<evidence type="ECO:0000313" key="4">
    <source>
        <dbReference type="EMBL" id="PRY42935.1"/>
    </source>
</evidence>
<evidence type="ECO:0000259" key="3">
    <source>
        <dbReference type="PROSITE" id="PS51186"/>
    </source>
</evidence>
<dbReference type="InterPro" id="IPR000182">
    <property type="entry name" value="GNAT_dom"/>
</dbReference>
<feature type="domain" description="N-acetyltransferase" evidence="3">
    <location>
        <begin position="6"/>
        <end position="148"/>
    </location>
</feature>
<dbReference type="RefSeq" id="WP_106136808.1">
    <property type="nucleotide sequence ID" value="NZ_PVTE01000004.1"/>
</dbReference>
<dbReference type="OrthoDB" id="9792929at2"/>
<organism evidence="4 5">
    <name type="scientific">Spirosoma oryzae</name>
    <dbReference type="NCBI Taxonomy" id="1469603"/>
    <lineage>
        <taxon>Bacteria</taxon>
        <taxon>Pseudomonadati</taxon>
        <taxon>Bacteroidota</taxon>
        <taxon>Cytophagia</taxon>
        <taxon>Cytophagales</taxon>
        <taxon>Cytophagaceae</taxon>
        <taxon>Spirosoma</taxon>
    </lineage>
</organism>
<dbReference type="PANTHER" id="PTHR43877:SF2">
    <property type="entry name" value="AMINOALKYLPHOSPHONATE N-ACETYLTRANSFERASE-RELATED"/>
    <property type="match status" value="1"/>
</dbReference>
<keyword evidence="1 4" id="KW-0808">Transferase</keyword>
<dbReference type="SUPFAM" id="SSF55729">
    <property type="entry name" value="Acyl-CoA N-acyltransferases (Nat)"/>
    <property type="match status" value="1"/>
</dbReference>
<dbReference type="Gene3D" id="3.40.630.30">
    <property type="match status" value="1"/>
</dbReference>
<keyword evidence="2" id="KW-0012">Acyltransferase</keyword>
<name>A0A2T0TBB5_9BACT</name>
<evidence type="ECO:0000256" key="2">
    <source>
        <dbReference type="ARBA" id="ARBA00023315"/>
    </source>
</evidence>
<accession>A0A2T0TBB5</accession>
<keyword evidence="5" id="KW-1185">Reference proteome</keyword>
<protein>
    <submittedName>
        <fullName evidence="4">GNAT family acetyltransferase</fullName>
    </submittedName>
</protein>
<gene>
    <name evidence="4" type="ORF">CLV58_10464</name>
</gene>
<comment type="caution">
    <text evidence="4">The sequence shown here is derived from an EMBL/GenBank/DDBJ whole genome shotgun (WGS) entry which is preliminary data.</text>
</comment>
<dbReference type="GO" id="GO:0016747">
    <property type="term" value="F:acyltransferase activity, transferring groups other than amino-acyl groups"/>
    <property type="evidence" value="ECO:0007669"/>
    <property type="project" value="InterPro"/>
</dbReference>